<organism evidence="1 2">
    <name type="scientific">Mycena pura</name>
    <dbReference type="NCBI Taxonomy" id="153505"/>
    <lineage>
        <taxon>Eukaryota</taxon>
        <taxon>Fungi</taxon>
        <taxon>Dikarya</taxon>
        <taxon>Basidiomycota</taxon>
        <taxon>Agaricomycotina</taxon>
        <taxon>Agaricomycetes</taxon>
        <taxon>Agaricomycetidae</taxon>
        <taxon>Agaricales</taxon>
        <taxon>Marasmiineae</taxon>
        <taxon>Mycenaceae</taxon>
        <taxon>Mycena</taxon>
    </lineage>
</organism>
<evidence type="ECO:0000313" key="2">
    <source>
        <dbReference type="Proteomes" id="UP001219525"/>
    </source>
</evidence>
<dbReference type="AlphaFoldDB" id="A0AAD6UP44"/>
<protein>
    <submittedName>
        <fullName evidence="1">Uncharacterized protein</fullName>
    </submittedName>
</protein>
<evidence type="ECO:0000313" key="1">
    <source>
        <dbReference type="EMBL" id="KAJ7187646.1"/>
    </source>
</evidence>
<dbReference type="Proteomes" id="UP001219525">
    <property type="component" value="Unassembled WGS sequence"/>
</dbReference>
<reference evidence="1" key="1">
    <citation type="submission" date="2023-03" db="EMBL/GenBank/DDBJ databases">
        <title>Massive genome expansion in bonnet fungi (Mycena s.s.) driven by repeated elements and novel gene families across ecological guilds.</title>
        <authorList>
            <consortium name="Lawrence Berkeley National Laboratory"/>
            <person name="Harder C.B."/>
            <person name="Miyauchi S."/>
            <person name="Viragh M."/>
            <person name="Kuo A."/>
            <person name="Thoen E."/>
            <person name="Andreopoulos B."/>
            <person name="Lu D."/>
            <person name="Skrede I."/>
            <person name="Drula E."/>
            <person name="Henrissat B."/>
            <person name="Morin E."/>
            <person name="Kohler A."/>
            <person name="Barry K."/>
            <person name="LaButti K."/>
            <person name="Morin E."/>
            <person name="Salamov A."/>
            <person name="Lipzen A."/>
            <person name="Mereny Z."/>
            <person name="Hegedus B."/>
            <person name="Baldrian P."/>
            <person name="Stursova M."/>
            <person name="Weitz H."/>
            <person name="Taylor A."/>
            <person name="Grigoriev I.V."/>
            <person name="Nagy L.G."/>
            <person name="Martin F."/>
            <person name="Kauserud H."/>
        </authorList>
    </citation>
    <scope>NUCLEOTIDE SEQUENCE</scope>
    <source>
        <strain evidence="1">9144</strain>
    </source>
</reference>
<accession>A0AAD6UP44</accession>
<proteinExistence type="predicted"/>
<name>A0AAD6UP44_9AGAR</name>
<gene>
    <name evidence="1" type="ORF">GGX14DRAFT_409034</name>
</gene>
<keyword evidence="2" id="KW-1185">Reference proteome</keyword>
<sequence length="217" mass="24437">MIHPLVFPSYGFPNIFPVCTTQVRSQGHRVLAPPGWSTPPPNTLALIAFMVYRQPPGNSIGMRVRECTTAETRRASSVGSFKVGPGYFVCREWRELRSWRRGTVWGAMHRMARLQTAGLHLIYGAGEGYFKCEEWDRSCDCVEHHVHQSCRHAPMSLGMFPMEADFSTAVMSPLVVGCRPSLVHDEPDVGRSQSFERKELPSARICWSDEGYTSMTV</sequence>
<dbReference type="EMBL" id="JARJCW010000189">
    <property type="protein sequence ID" value="KAJ7187646.1"/>
    <property type="molecule type" value="Genomic_DNA"/>
</dbReference>
<comment type="caution">
    <text evidence="1">The sequence shown here is derived from an EMBL/GenBank/DDBJ whole genome shotgun (WGS) entry which is preliminary data.</text>
</comment>